<organism evidence="1 2">
    <name type="scientific">Pseudomonas putida</name>
    <name type="common">Arthrobacter siderocapsulatus</name>
    <dbReference type="NCBI Taxonomy" id="303"/>
    <lineage>
        <taxon>Bacteria</taxon>
        <taxon>Pseudomonadati</taxon>
        <taxon>Pseudomonadota</taxon>
        <taxon>Gammaproteobacteria</taxon>
        <taxon>Pseudomonadales</taxon>
        <taxon>Pseudomonadaceae</taxon>
        <taxon>Pseudomonas</taxon>
    </lineage>
</organism>
<dbReference type="AlphaFoldDB" id="A0A7Y8D1P3"/>
<dbReference type="Proteomes" id="UP000542695">
    <property type="component" value="Unassembled WGS sequence"/>
</dbReference>
<reference evidence="1 2" key="1">
    <citation type="submission" date="2020-04" db="EMBL/GenBank/DDBJ databases">
        <title>Molecular characterization of pseudomonads from Agaricus bisporus reveal novel blotch 2 pathogens in Western Europe.</title>
        <authorList>
            <person name="Taparia T."/>
            <person name="Krijger M."/>
            <person name="Haynes E."/>
            <person name="Elpinstone J.G."/>
            <person name="Noble R."/>
            <person name="Van Der Wolf J."/>
        </authorList>
    </citation>
    <scope>NUCLEOTIDE SEQUENCE [LARGE SCALE GENOMIC DNA]</scope>
    <source>
        <strain evidence="1 2">P7765</strain>
    </source>
</reference>
<name>A0A7Y8D1P3_PSEPU</name>
<evidence type="ECO:0000313" key="1">
    <source>
        <dbReference type="EMBL" id="NWC80676.1"/>
    </source>
</evidence>
<evidence type="ECO:0000313" key="2">
    <source>
        <dbReference type="Proteomes" id="UP000542695"/>
    </source>
</evidence>
<dbReference type="RefSeq" id="WP_161872045.1">
    <property type="nucleotide sequence ID" value="NZ_JACARV010000025.1"/>
</dbReference>
<dbReference type="EMBL" id="JACARV010000025">
    <property type="protein sequence ID" value="NWC80676.1"/>
    <property type="molecule type" value="Genomic_DNA"/>
</dbReference>
<protein>
    <submittedName>
        <fullName evidence="1">Uncharacterized protein</fullName>
    </submittedName>
</protein>
<sequence length="187" mass="19049">MSIKARDEFYAKRMGLFIRLEEQLDRLAAYGSGLRKKGTTKRTLGISTKSYLHSGEIVGYAEKVAGVSKAANLIKKGIYIGIGLDVAATGLSIHKACTFGREDECTRARYVERGALIGSVGGSTVGGAVGGAIATAVCAAVLGIPTGGSGALACAVLGGTVGGKIGGEKGGQGGEYFGDVLYRSLNP</sequence>
<comment type="caution">
    <text evidence="1">The sequence shown here is derived from an EMBL/GenBank/DDBJ whole genome shotgun (WGS) entry which is preliminary data.</text>
</comment>
<accession>A0A7Y8D1P3</accession>
<proteinExistence type="predicted"/>
<gene>
    <name evidence="1" type="ORF">HX798_10240</name>
</gene>